<dbReference type="InterPro" id="IPR051801">
    <property type="entry name" value="GH28_Enzymes"/>
</dbReference>
<evidence type="ECO:0000313" key="5">
    <source>
        <dbReference type="EMBL" id="NMH87954.1"/>
    </source>
</evidence>
<dbReference type="GO" id="GO:0016787">
    <property type="term" value="F:hydrolase activity"/>
    <property type="evidence" value="ECO:0007669"/>
    <property type="project" value="UniProtKB-KW"/>
</dbReference>
<name>A0ABX1RZM4_9FLAO</name>
<organism evidence="5 6">
    <name type="scientific">Flavivirga algicola</name>
    <dbReference type="NCBI Taxonomy" id="2729136"/>
    <lineage>
        <taxon>Bacteria</taxon>
        <taxon>Pseudomonadati</taxon>
        <taxon>Bacteroidota</taxon>
        <taxon>Flavobacteriia</taxon>
        <taxon>Flavobacteriales</taxon>
        <taxon>Flavobacteriaceae</taxon>
        <taxon>Flavivirga</taxon>
    </lineage>
</organism>
<keyword evidence="6" id="KW-1185">Reference proteome</keyword>
<dbReference type="PANTHER" id="PTHR31339:SF9">
    <property type="entry name" value="PLASMIN AND FIBRONECTIN-BINDING PROTEIN A"/>
    <property type="match status" value="1"/>
</dbReference>
<keyword evidence="3 4" id="KW-0326">Glycosidase</keyword>
<proteinExistence type="inferred from homology"/>
<dbReference type="SMART" id="SM00710">
    <property type="entry name" value="PbH1"/>
    <property type="match status" value="5"/>
</dbReference>
<dbReference type="Proteomes" id="UP000746690">
    <property type="component" value="Unassembled WGS sequence"/>
</dbReference>
<comment type="caution">
    <text evidence="5">The sequence shown here is derived from an EMBL/GenBank/DDBJ whole genome shotgun (WGS) entry which is preliminary data.</text>
</comment>
<protein>
    <submittedName>
        <fullName evidence="5">Glycoside hydrolase family 28 protein</fullName>
    </submittedName>
</protein>
<reference evidence="5 6" key="1">
    <citation type="submission" date="2020-04" db="EMBL/GenBank/DDBJ databases">
        <title>A Flavivirga sp. nov.</title>
        <authorList>
            <person name="Sun X."/>
        </authorList>
    </citation>
    <scope>NUCLEOTIDE SEQUENCE [LARGE SCALE GENOMIC DNA]</scope>
    <source>
        <strain evidence="5 6">Y03</strain>
    </source>
</reference>
<evidence type="ECO:0000256" key="1">
    <source>
        <dbReference type="ARBA" id="ARBA00008834"/>
    </source>
</evidence>
<comment type="similarity">
    <text evidence="1 4">Belongs to the glycosyl hydrolase 28 family.</text>
</comment>
<evidence type="ECO:0000256" key="2">
    <source>
        <dbReference type="ARBA" id="ARBA00022801"/>
    </source>
</evidence>
<dbReference type="Gene3D" id="2.160.20.10">
    <property type="entry name" value="Single-stranded right-handed beta-helix, Pectin lyase-like"/>
    <property type="match status" value="1"/>
</dbReference>
<dbReference type="SUPFAM" id="SSF51126">
    <property type="entry name" value="Pectin lyase-like"/>
    <property type="match status" value="1"/>
</dbReference>
<dbReference type="EMBL" id="JABBHF010000005">
    <property type="protein sequence ID" value="NMH87954.1"/>
    <property type="molecule type" value="Genomic_DNA"/>
</dbReference>
<evidence type="ECO:0000256" key="4">
    <source>
        <dbReference type="RuleBase" id="RU361169"/>
    </source>
</evidence>
<dbReference type="RefSeq" id="WP_169672946.1">
    <property type="nucleotide sequence ID" value="NZ_JABBHF010000005.1"/>
</dbReference>
<gene>
    <name evidence="5" type="ORF">HHX25_10580</name>
</gene>
<dbReference type="InterPro" id="IPR000743">
    <property type="entry name" value="Glyco_hydro_28"/>
</dbReference>
<dbReference type="Pfam" id="PF00295">
    <property type="entry name" value="Glyco_hydro_28"/>
    <property type="match status" value="1"/>
</dbReference>
<dbReference type="InterPro" id="IPR012334">
    <property type="entry name" value="Pectin_lyas_fold"/>
</dbReference>
<sequence>MKKCLLFLFITTSIYAKDFNVRDFGAKADGVSLDTQSVQEAIDACTKNGGGRVIIPSGKTVLIGTIYLKDFVTLHIENGATLLGSTNIDDYATDTHKNMYKNEPHMDRCLIFAQGATSFAIEGYGTIDGNGYFKNFTRETGRPMLIRFMNSNNIHLKDVTIKNPAAWTSAWLYCNNIVVDGITIHSRANNNGDGLDFDGCTNVRVSNSSFDTSDDSICIQASLQDKPSKNIVVTNCTFTSKWAGMRIGLLSRGNIESVTVTNCTFNDIDDSGLKIQLNEGGEMKQMTFSNLVMKNVPRPIFMTFAQQKACVDAPEAMYPMKAMHHFIFNGIIADNRGLDKNSAIFITGMPDNYITDIQLNNIQMTVSGGGTEEDAKKTEFKEYTLDVLGGWWPEFHLVGTLPAYGIFARHVKSISINNVQVNTVKEDQRPPIVFDDVMHSDIQNTKANNSLINRAKYINQ</sequence>
<keyword evidence="2 4" id="KW-0378">Hydrolase</keyword>
<accession>A0ABX1RZM4</accession>
<evidence type="ECO:0000313" key="6">
    <source>
        <dbReference type="Proteomes" id="UP000746690"/>
    </source>
</evidence>
<dbReference type="InterPro" id="IPR011050">
    <property type="entry name" value="Pectin_lyase_fold/virulence"/>
</dbReference>
<dbReference type="PANTHER" id="PTHR31339">
    <property type="entry name" value="PECTIN LYASE-RELATED"/>
    <property type="match status" value="1"/>
</dbReference>
<evidence type="ECO:0000256" key="3">
    <source>
        <dbReference type="ARBA" id="ARBA00023295"/>
    </source>
</evidence>
<dbReference type="InterPro" id="IPR006626">
    <property type="entry name" value="PbH1"/>
</dbReference>